<comment type="caution">
    <text evidence="1">The sequence shown here is derived from an EMBL/GenBank/DDBJ whole genome shotgun (WGS) entry which is preliminary data.</text>
</comment>
<gene>
    <name evidence="1" type="ORF">CGZ92_02880</name>
</gene>
<proteinExistence type="predicted"/>
<evidence type="ECO:0008006" key="3">
    <source>
        <dbReference type="Google" id="ProtNLM"/>
    </source>
</evidence>
<evidence type="ECO:0000313" key="2">
    <source>
        <dbReference type="Proteomes" id="UP000216533"/>
    </source>
</evidence>
<reference evidence="1 2" key="1">
    <citation type="submission" date="2017-07" db="EMBL/GenBank/DDBJ databases">
        <title>Draft whole genome sequences of clinical Proprionibacteriaceae strains.</title>
        <authorList>
            <person name="Bernier A.-M."/>
            <person name="Bernard K."/>
            <person name="Domingo M.-C."/>
        </authorList>
    </citation>
    <scope>NUCLEOTIDE SEQUENCE [LARGE SCALE GENOMIC DNA]</scope>
    <source>
        <strain evidence="1 2">NML 160184</strain>
    </source>
</reference>
<dbReference type="Proteomes" id="UP000216533">
    <property type="component" value="Unassembled WGS sequence"/>
</dbReference>
<evidence type="ECO:0000313" key="1">
    <source>
        <dbReference type="EMBL" id="OYN89278.1"/>
    </source>
</evidence>
<dbReference type="InterPro" id="IPR027417">
    <property type="entry name" value="P-loop_NTPase"/>
</dbReference>
<dbReference type="Gene3D" id="3.40.50.300">
    <property type="entry name" value="P-loop containing nucleotide triphosphate hydrolases"/>
    <property type="match status" value="1"/>
</dbReference>
<dbReference type="EMBL" id="NMVI01000009">
    <property type="protein sequence ID" value="OYN89278.1"/>
    <property type="molecule type" value="Genomic_DNA"/>
</dbReference>
<name>A0A255ECJ1_9ACTN</name>
<dbReference type="RefSeq" id="WP_094449895.1">
    <property type="nucleotide sequence ID" value="NZ_NMVI01000009.1"/>
</dbReference>
<protein>
    <recommendedName>
        <fullName evidence="3">Terminase</fullName>
    </recommendedName>
</protein>
<dbReference type="AlphaFoldDB" id="A0A255ECJ1"/>
<sequence>MAMTTEPTFSRVPEGDETTGRDCVELAARYGVALDDWQTKVIAELLREREGSWAASQCGLVVGRQNGKGQILLAVELYGLLVLRETILHTAHAVKTSSDAFRRLWDVLQSHKDLSSLVERHSQQIGAEYVQLRDGGRIAFTTRSASAGRGLSVDRLVIDEAEDLPANEVGALAPTVFSRPQAQSMYFGTAPTSSHDSEAFQTLRNSAHNGLNPRSAWWEWCAEWGADPDDRDLWERVNPAVSSGRVPIRAVEDDRSILPLDQFRAERLSMWPPAQSSADAIITAQQWDELRDPYTVPDRGIIVGVDASPSRERATVCIAGRRKDGFVHLEWYATDEGVTWLPNWVAARLHPKVWAVVIDERSSVASLDWAAAGVRVTTARTRDIADASGLFVDAVNDRLIRHPGQIELSRGVLEARIRPLAGGFSWDRKAPGSSALIAATLAAWGVGVEPRRLVPPDANRKSTRTAILLSSAGDPRLA</sequence>
<accession>A0A255ECJ1</accession>
<organism evidence="1 2">
    <name type="scientific">Parenemella sanctibonifatiensis</name>
    <dbReference type="NCBI Taxonomy" id="2016505"/>
    <lineage>
        <taxon>Bacteria</taxon>
        <taxon>Bacillati</taxon>
        <taxon>Actinomycetota</taxon>
        <taxon>Actinomycetes</taxon>
        <taxon>Propionibacteriales</taxon>
        <taxon>Propionibacteriaceae</taxon>
        <taxon>Parenemella</taxon>
    </lineage>
</organism>